<dbReference type="GO" id="GO:0005737">
    <property type="term" value="C:cytoplasm"/>
    <property type="evidence" value="ECO:0007669"/>
    <property type="project" value="TreeGrafter"/>
</dbReference>
<accession>A0AAW2H7K7</accession>
<reference evidence="4" key="1">
    <citation type="journal article" date="2024" name="Gigascience">
        <title>Chromosome-level genome of the poultry shaft louse Menopon gallinae provides insight into the host-switching and adaptive evolution of parasitic lice.</title>
        <authorList>
            <person name="Xu Y."/>
            <person name="Ma L."/>
            <person name="Liu S."/>
            <person name="Liang Y."/>
            <person name="Liu Q."/>
            <person name="He Z."/>
            <person name="Tian L."/>
            <person name="Duan Y."/>
            <person name="Cai W."/>
            <person name="Li H."/>
            <person name="Song F."/>
        </authorList>
    </citation>
    <scope>NUCLEOTIDE SEQUENCE</scope>
    <source>
        <strain evidence="4">Cailab_2023a</strain>
    </source>
</reference>
<dbReference type="EMBL" id="JARGDH010000006">
    <property type="protein sequence ID" value="KAL0265723.1"/>
    <property type="molecule type" value="Genomic_DNA"/>
</dbReference>
<protein>
    <submittedName>
        <fullName evidence="4">Uncharacterized protein</fullName>
    </submittedName>
</protein>
<name>A0AAW2H7K7_9NEOP</name>
<evidence type="ECO:0000256" key="2">
    <source>
        <dbReference type="ARBA" id="ARBA00022737"/>
    </source>
</evidence>
<dbReference type="SMART" id="SM00369">
    <property type="entry name" value="LRR_TYP"/>
    <property type="match status" value="2"/>
</dbReference>
<dbReference type="InterPro" id="IPR003591">
    <property type="entry name" value="Leu-rich_rpt_typical-subtyp"/>
</dbReference>
<gene>
    <name evidence="4" type="ORF">PYX00_011438</name>
</gene>
<dbReference type="Gene3D" id="3.80.10.10">
    <property type="entry name" value="Ribonuclease Inhibitor"/>
    <property type="match status" value="1"/>
</dbReference>
<feature type="region of interest" description="Disordered" evidence="3">
    <location>
        <begin position="37"/>
        <end position="69"/>
    </location>
</feature>
<feature type="compositionally biased region" description="Polar residues" evidence="3">
    <location>
        <begin position="58"/>
        <end position="69"/>
    </location>
</feature>
<dbReference type="PANTHER" id="PTHR48051:SF54">
    <property type="entry name" value="LEUCINE-RICH REPEAT-CONTAINING PROTEIN"/>
    <property type="match status" value="1"/>
</dbReference>
<comment type="caution">
    <text evidence="4">The sequence shown here is derived from an EMBL/GenBank/DDBJ whole genome shotgun (WGS) entry which is preliminary data.</text>
</comment>
<evidence type="ECO:0000256" key="3">
    <source>
        <dbReference type="SAM" id="MobiDB-lite"/>
    </source>
</evidence>
<evidence type="ECO:0000313" key="4">
    <source>
        <dbReference type="EMBL" id="KAL0265723.1"/>
    </source>
</evidence>
<sequence length="200" mass="22373">MACTEALNQIMAPFDNARPFACALCASGDLGHIGESYRDTGHRSAGKDTQNKERESTRSTVHYPSSGSSGVEEHRMLCIWTASGHTAPRRGGVAFLRRPTTTINSYQKKQPHTMLARKMVYVAMVQWIHEVASTTLAYRSRGLREVPREVFVATDLQELDLSYNQLTTLPVEIRSLSQLQRLYLYLNRLTTLPGEIGSLS</sequence>
<evidence type="ECO:0000256" key="1">
    <source>
        <dbReference type="ARBA" id="ARBA00022614"/>
    </source>
</evidence>
<keyword evidence="2" id="KW-0677">Repeat</keyword>
<dbReference type="PROSITE" id="PS51450">
    <property type="entry name" value="LRR"/>
    <property type="match status" value="1"/>
</dbReference>
<feature type="compositionally biased region" description="Basic and acidic residues" evidence="3">
    <location>
        <begin position="37"/>
        <end position="57"/>
    </location>
</feature>
<dbReference type="InterPro" id="IPR001611">
    <property type="entry name" value="Leu-rich_rpt"/>
</dbReference>
<keyword evidence="1" id="KW-0433">Leucine-rich repeat</keyword>
<organism evidence="4">
    <name type="scientific">Menopon gallinae</name>
    <name type="common">poultry shaft louse</name>
    <dbReference type="NCBI Taxonomy" id="328185"/>
    <lineage>
        <taxon>Eukaryota</taxon>
        <taxon>Metazoa</taxon>
        <taxon>Ecdysozoa</taxon>
        <taxon>Arthropoda</taxon>
        <taxon>Hexapoda</taxon>
        <taxon>Insecta</taxon>
        <taxon>Pterygota</taxon>
        <taxon>Neoptera</taxon>
        <taxon>Paraneoptera</taxon>
        <taxon>Psocodea</taxon>
        <taxon>Troctomorpha</taxon>
        <taxon>Phthiraptera</taxon>
        <taxon>Amblycera</taxon>
        <taxon>Menoponidae</taxon>
        <taxon>Menopon</taxon>
    </lineage>
</organism>
<dbReference type="InterPro" id="IPR032675">
    <property type="entry name" value="LRR_dom_sf"/>
</dbReference>
<dbReference type="PANTHER" id="PTHR48051">
    <property type="match status" value="1"/>
</dbReference>
<proteinExistence type="predicted"/>
<dbReference type="InterPro" id="IPR050216">
    <property type="entry name" value="LRR_domain-containing"/>
</dbReference>
<dbReference type="AlphaFoldDB" id="A0AAW2H7K7"/>
<dbReference type="Pfam" id="PF13855">
    <property type="entry name" value="LRR_8"/>
    <property type="match status" value="1"/>
</dbReference>
<dbReference type="SUPFAM" id="SSF52075">
    <property type="entry name" value="Outer arm dynein light chain 1"/>
    <property type="match status" value="1"/>
</dbReference>